<keyword evidence="3" id="KW-1185">Reference proteome</keyword>
<dbReference type="InterPro" id="IPR025110">
    <property type="entry name" value="AMP-bd_C"/>
</dbReference>
<evidence type="ECO:0000313" key="3">
    <source>
        <dbReference type="Proteomes" id="UP001551011"/>
    </source>
</evidence>
<dbReference type="Pfam" id="PF13193">
    <property type="entry name" value="AMP-binding_C"/>
    <property type="match status" value="1"/>
</dbReference>
<dbReference type="Gene3D" id="3.30.300.30">
    <property type="match status" value="1"/>
</dbReference>
<proteinExistence type="predicted"/>
<comment type="caution">
    <text evidence="2">The sequence shown here is derived from an EMBL/GenBank/DDBJ whole genome shotgun (WGS) entry which is preliminary data.</text>
</comment>
<gene>
    <name evidence="2" type="ORF">AB0H04_31130</name>
</gene>
<dbReference type="RefSeq" id="WP_234339876.1">
    <property type="nucleotide sequence ID" value="NZ_JBEXDP010000020.1"/>
</dbReference>
<dbReference type="InterPro" id="IPR045851">
    <property type="entry name" value="AMP-bd_C_sf"/>
</dbReference>
<dbReference type="EMBL" id="JBFAEG010000026">
    <property type="protein sequence ID" value="MEU5711266.1"/>
    <property type="molecule type" value="Genomic_DNA"/>
</dbReference>
<accession>A0ABV3AH42</accession>
<evidence type="ECO:0000259" key="1">
    <source>
        <dbReference type="Pfam" id="PF13193"/>
    </source>
</evidence>
<name>A0ABV3AH42_9ACTN</name>
<evidence type="ECO:0000313" key="2">
    <source>
        <dbReference type="EMBL" id="MEU5711266.1"/>
    </source>
</evidence>
<protein>
    <recommendedName>
        <fullName evidence="1">AMP-binding enzyme C-terminal domain-containing protein</fullName>
    </recommendedName>
</protein>
<feature type="domain" description="AMP-binding enzyme C-terminal" evidence="1">
    <location>
        <begin position="8"/>
        <end position="44"/>
    </location>
</feature>
<sequence length="63" mass="7143">MAGAVGTTVTAEELIAFCADRLDRLKKPRSVDFVPELPHKRNGKLDRKTVREPFWAHAARRVN</sequence>
<organism evidence="2 3">
    <name type="scientific">Streptomyces flaveolus</name>
    <dbReference type="NCBI Taxonomy" id="67297"/>
    <lineage>
        <taxon>Bacteria</taxon>
        <taxon>Bacillati</taxon>
        <taxon>Actinomycetota</taxon>
        <taxon>Actinomycetes</taxon>
        <taxon>Kitasatosporales</taxon>
        <taxon>Streptomycetaceae</taxon>
        <taxon>Streptomyces</taxon>
    </lineage>
</organism>
<dbReference type="SUPFAM" id="SSF56801">
    <property type="entry name" value="Acetyl-CoA synthetase-like"/>
    <property type="match status" value="1"/>
</dbReference>
<reference evidence="2 3" key="1">
    <citation type="submission" date="2024-06" db="EMBL/GenBank/DDBJ databases">
        <title>The Natural Products Discovery Center: Release of the First 8490 Sequenced Strains for Exploring Actinobacteria Biosynthetic Diversity.</title>
        <authorList>
            <person name="Kalkreuter E."/>
            <person name="Kautsar S.A."/>
            <person name="Yang D."/>
            <person name="Bader C.D."/>
            <person name="Teijaro C.N."/>
            <person name="Fluegel L."/>
            <person name="Davis C.M."/>
            <person name="Simpson J.R."/>
            <person name="Lauterbach L."/>
            <person name="Steele A.D."/>
            <person name="Gui C."/>
            <person name="Meng S."/>
            <person name="Li G."/>
            <person name="Viehrig K."/>
            <person name="Ye F."/>
            <person name="Su P."/>
            <person name="Kiefer A.F."/>
            <person name="Nichols A."/>
            <person name="Cepeda A.J."/>
            <person name="Yan W."/>
            <person name="Fan B."/>
            <person name="Jiang Y."/>
            <person name="Adhikari A."/>
            <person name="Zheng C.-J."/>
            <person name="Schuster L."/>
            <person name="Cowan T.M."/>
            <person name="Smanski M.J."/>
            <person name="Chevrette M.G."/>
            <person name="De Carvalho L.P.S."/>
            <person name="Shen B."/>
        </authorList>
    </citation>
    <scope>NUCLEOTIDE SEQUENCE [LARGE SCALE GENOMIC DNA]</scope>
    <source>
        <strain evidence="2 3">NPDC020594</strain>
    </source>
</reference>
<dbReference type="Proteomes" id="UP001551011">
    <property type="component" value="Unassembled WGS sequence"/>
</dbReference>